<evidence type="ECO:0000256" key="9">
    <source>
        <dbReference type="ARBA" id="ARBA00022777"/>
    </source>
</evidence>
<dbReference type="GeneID" id="105046973"/>
<keyword evidence="24" id="KW-1185">Reference proteome</keyword>
<dbReference type="GO" id="GO:0030246">
    <property type="term" value="F:carbohydrate binding"/>
    <property type="evidence" value="ECO:0007669"/>
    <property type="project" value="UniProtKB-KW"/>
</dbReference>
<keyword evidence="14" id="KW-0675">Receptor</keyword>
<evidence type="ECO:0000256" key="7">
    <source>
        <dbReference type="ARBA" id="ARBA00022734"/>
    </source>
</evidence>
<dbReference type="CDD" id="cd00028">
    <property type="entry name" value="B_lectin"/>
    <property type="match status" value="1"/>
</dbReference>
<evidence type="ECO:0000256" key="12">
    <source>
        <dbReference type="ARBA" id="ARBA00023136"/>
    </source>
</evidence>
<dbReference type="GO" id="GO:0005524">
    <property type="term" value="F:ATP binding"/>
    <property type="evidence" value="ECO:0007669"/>
    <property type="project" value="UniProtKB-UniRule"/>
</dbReference>
<comment type="subcellular location">
    <subcellularLocation>
        <location evidence="1">Membrane</location>
        <topology evidence="1">Single-pass type I membrane protein</topology>
    </subcellularLocation>
</comment>
<evidence type="ECO:0000256" key="20">
    <source>
        <dbReference type="SAM" id="Phobius"/>
    </source>
</evidence>
<evidence type="ECO:0000256" key="8">
    <source>
        <dbReference type="ARBA" id="ARBA00022741"/>
    </source>
</evidence>
<dbReference type="SUPFAM" id="SSF51110">
    <property type="entry name" value="alpha-D-mannose-specific plant lectins"/>
    <property type="match status" value="1"/>
</dbReference>
<dbReference type="InterPro" id="IPR001480">
    <property type="entry name" value="Bulb-type_lectin_dom"/>
</dbReference>
<sequence>MLSRLWTSSSQHKHQHQLILALLLLLHPFSATAQTGPNITLGSTLSAQGNNPALWALSPAGDFAFGFIPLQPDRFLLAIWFAKITTNLTVVWSANGAQPVQTGSKASLTSNGRLSLQDHNGQEIWSPGVGGVAYATMLDAGDLALMSSDGTGYAWHSFEHPTDTILPTQVMKKGGLLSSRSSSSAGDYSLGRFQLRLLPDGNLCLNTIASPTDHPYEAYWLTKGTLGTGSYLVFNQSSGIQEVQENSSRVNVTYANIGSPEDYYQRATLDPDGVFRHYTHPKPGAGNESYLDSWSVADFIPENICSAVIVEKGGSGACGFNSYCQFASNQKTCLCPERYTNVDPTDISKGCMPDFAEPRCDAYDSADFVLTTMPNTNWTNTAYEWLSPMVEDQCRQSCLEDCRCMMAISKDGDCLKKAMPLSGGRVDLAYGGKALFKIPRVDTSAPPPGLSRGRKSPPVIISAMLGCSAFVNILLISAIALLFLSSHHRKRSPRAQIDSRTVGDHLQAFGYPTLEEATRKFGEILGQGAFGTVYKGVLTLREAQALVAVKKLDKLARDGEKEFRAEMNAIGRTHHKNLVQLLGFCDEGPHRLLVYEFMSNGSLASYLLGENRPSWDQRVQIAFGVARGLSYLHEECSSQIIHCDIKPENILLDDCFTARISDFGLAKLLMREQTRTQTDIRGTKGYVAPEWFKKKAITAKVDVYSFGVMLLEIVCCRKNIAPEFGSDVRVILTDWAYDCYSEKRLDILVERDEEAMSNRRMLERLVAVALWCIQEEPSMRPSMKKVTQMLEGAVEVPVPPAPTSLISSMY</sequence>
<dbReference type="InterPro" id="IPR011009">
    <property type="entry name" value="Kinase-like_dom_sf"/>
</dbReference>
<dbReference type="InterPro" id="IPR051343">
    <property type="entry name" value="G-type_lectin_kinases/EP1-like"/>
</dbReference>
<protein>
    <recommendedName>
        <fullName evidence="18">Receptor-like serine/threonine-protein kinase</fullName>
        <ecNumber evidence="18">2.7.11.1</ecNumber>
    </recommendedName>
</protein>
<dbReference type="Gene3D" id="3.30.200.20">
    <property type="entry name" value="Phosphorylase Kinase, domain 1"/>
    <property type="match status" value="1"/>
</dbReference>
<dbReference type="SMART" id="SM00220">
    <property type="entry name" value="S_TKc"/>
    <property type="match status" value="1"/>
</dbReference>
<proteinExistence type="inferred from homology"/>
<keyword evidence="5 20" id="KW-0812">Transmembrane</keyword>
<evidence type="ECO:0000256" key="14">
    <source>
        <dbReference type="ARBA" id="ARBA00023170"/>
    </source>
</evidence>
<keyword evidence="9 18" id="KW-0418">Kinase</keyword>
<dbReference type="FunFam" id="2.90.10.30:FF:000001">
    <property type="entry name" value="Serine/threonine-protein kinase"/>
    <property type="match status" value="1"/>
</dbReference>
<keyword evidence="4 18" id="KW-0808">Transferase</keyword>
<dbReference type="GO" id="GO:0051707">
    <property type="term" value="P:response to other organism"/>
    <property type="evidence" value="ECO:0007669"/>
    <property type="project" value="UniProtKB-ARBA"/>
</dbReference>
<reference evidence="25" key="1">
    <citation type="submission" date="2025-08" db="UniProtKB">
        <authorList>
            <consortium name="RefSeq"/>
        </authorList>
    </citation>
    <scope>IDENTIFICATION</scope>
</reference>
<evidence type="ECO:0000256" key="3">
    <source>
        <dbReference type="ARBA" id="ARBA00022536"/>
    </source>
</evidence>
<evidence type="ECO:0000256" key="19">
    <source>
        <dbReference type="PROSITE-ProRule" id="PRU10141"/>
    </source>
</evidence>
<dbReference type="FunFam" id="3.30.200.20:FF:000059">
    <property type="entry name" value="S-receptor-like serine/threonine-protein kinase"/>
    <property type="match status" value="1"/>
</dbReference>
<feature type="transmembrane region" description="Helical" evidence="20">
    <location>
        <begin position="459"/>
        <end position="484"/>
    </location>
</feature>
<keyword evidence="8 18" id="KW-0547">Nucleotide-binding</keyword>
<dbReference type="PROSITE" id="PS50927">
    <property type="entry name" value="BULB_LECTIN"/>
    <property type="match status" value="1"/>
</dbReference>
<comment type="catalytic activity">
    <reaction evidence="17 18">
        <text>L-seryl-[protein] + ATP = O-phospho-L-seryl-[protein] + ADP + H(+)</text>
        <dbReference type="Rhea" id="RHEA:17989"/>
        <dbReference type="Rhea" id="RHEA-COMP:9863"/>
        <dbReference type="Rhea" id="RHEA-COMP:11604"/>
        <dbReference type="ChEBI" id="CHEBI:15378"/>
        <dbReference type="ChEBI" id="CHEBI:29999"/>
        <dbReference type="ChEBI" id="CHEBI:30616"/>
        <dbReference type="ChEBI" id="CHEBI:83421"/>
        <dbReference type="ChEBI" id="CHEBI:456216"/>
        <dbReference type="EC" id="2.7.11.1"/>
    </reaction>
</comment>
<dbReference type="PANTHER" id="PTHR47976:SF108">
    <property type="entry name" value="G-TYPE LECTIN S-RECEPTOR-LIKE SERINE_THREONINE-PROTEIN KINASE LECRK1"/>
    <property type="match status" value="1"/>
</dbReference>
<feature type="chain" id="PRO_5026756192" description="Receptor-like serine/threonine-protein kinase" evidence="21">
    <location>
        <begin position="34"/>
        <end position="810"/>
    </location>
</feature>
<dbReference type="AlphaFoldDB" id="A0A6I9RJ50"/>
<evidence type="ECO:0000313" key="24">
    <source>
        <dbReference type="Proteomes" id="UP000504607"/>
    </source>
</evidence>
<dbReference type="Gene3D" id="2.90.10.10">
    <property type="entry name" value="Bulb-type lectin domain"/>
    <property type="match status" value="1"/>
</dbReference>
<dbReference type="InterPro" id="IPR017441">
    <property type="entry name" value="Protein_kinase_ATP_BS"/>
</dbReference>
<keyword evidence="6 21" id="KW-0732">Signal</keyword>
<evidence type="ECO:0000259" key="23">
    <source>
        <dbReference type="PROSITE" id="PS50927"/>
    </source>
</evidence>
<evidence type="ECO:0000256" key="2">
    <source>
        <dbReference type="ARBA" id="ARBA00022527"/>
    </source>
</evidence>
<dbReference type="Proteomes" id="UP000504607">
    <property type="component" value="Chromosome 1"/>
</dbReference>
<evidence type="ECO:0000256" key="1">
    <source>
        <dbReference type="ARBA" id="ARBA00004479"/>
    </source>
</evidence>
<comment type="similarity">
    <text evidence="18">Belongs to the protein kinase superfamily. Ser/Thr protein kinase family.</text>
</comment>
<keyword evidence="2 18" id="KW-0723">Serine/threonine-protein kinase</keyword>
<accession>A0A6I9RJ50</accession>
<gene>
    <name evidence="25" type="primary">LOC105046973</name>
</gene>
<dbReference type="InterPro" id="IPR001245">
    <property type="entry name" value="Ser-Thr/Tyr_kinase_cat_dom"/>
</dbReference>
<dbReference type="PANTHER" id="PTHR47976">
    <property type="entry name" value="G-TYPE LECTIN S-RECEPTOR-LIKE SERINE/THREONINE-PROTEIN KINASE SD2-5"/>
    <property type="match status" value="1"/>
</dbReference>
<dbReference type="GO" id="GO:0004674">
    <property type="term" value="F:protein serine/threonine kinase activity"/>
    <property type="evidence" value="ECO:0007669"/>
    <property type="project" value="UniProtKB-KW"/>
</dbReference>
<dbReference type="GO" id="GO:0016020">
    <property type="term" value="C:membrane"/>
    <property type="evidence" value="ECO:0007669"/>
    <property type="project" value="UniProtKB-SubCell"/>
</dbReference>
<keyword evidence="15" id="KW-0325">Glycoprotein</keyword>
<dbReference type="PROSITE" id="PS00107">
    <property type="entry name" value="PROTEIN_KINASE_ATP"/>
    <property type="match status" value="1"/>
</dbReference>
<feature type="binding site" evidence="19">
    <location>
        <position position="551"/>
    </location>
    <ligand>
        <name>ATP</name>
        <dbReference type="ChEBI" id="CHEBI:30616"/>
    </ligand>
</feature>
<evidence type="ECO:0000256" key="18">
    <source>
        <dbReference type="PIRNR" id="PIRNR000641"/>
    </source>
</evidence>
<dbReference type="InterPro" id="IPR036426">
    <property type="entry name" value="Bulb-type_lectin_dom_sf"/>
</dbReference>
<dbReference type="PROSITE" id="PS50011">
    <property type="entry name" value="PROTEIN_KINASE_DOM"/>
    <property type="match status" value="1"/>
</dbReference>
<dbReference type="FunFam" id="1.10.510.10:FF:000237">
    <property type="entry name" value="G-type lectin S-receptor-like serine/threonine-protein kinase"/>
    <property type="match status" value="1"/>
</dbReference>
<evidence type="ECO:0000256" key="10">
    <source>
        <dbReference type="ARBA" id="ARBA00022840"/>
    </source>
</evidence>
<evidence type="ECO:0000256" key="16">
    <source>
        <dbReference type="ARBA" id="ARBA00047899"/>
    </source>
</evidence>
<keyword evidence="10 18" id="KW-0067">ATP-binding</keyword>
<evidence type="ECO:0000256" key="11">
    <source>
        <dbReference type="ARBA" id="ARBA00022989"/>
    </source>
</evidence>
<dbReference type="PROSITE" id="PS00108">
    <property type="entry name" value="PROTEIN_KINASE_ST"/>
    <property type="match status" value="1"/>
</dbReference>
<evidence type="ECO:0000313" key="25">
    <source>
        <dbReference type="RefSeq" id="XP_010924062.1"/>
    </source>
</evidence>
<dbReference type="Pfam" id="PF07714">
    <property type="entry name" value="PK_Tyr_Ser-Thr"/>
    <property type="match status" value="1"/>
</dbReference>
<keyword evidence="11 20" id="KW-1133">Transmembrane helix</keyword>
<evidence type="ECO:0000256" key="15">
    <source>
        <dbReference type="ARBA" id="ARBA00023180"/>
    </source>
</evidence>
<organism evidence="24 25">
    <name type="scientific">Elaeis guineensis var. tenera</name>
    <name type="common">Oil palm</name>
    <dbReference type="NCBI Taxonomy" id="51953"/>
    <lineage>
        <taxon>Eukaryota</taxon>
        <taxon>Viridiplantae</taxon>
        <taxon>Streptophyta</taxon>
        <taxon>Embryophyta</taxon>
        <taxon>Tracheophyta</taxon>
        <taxon>Spermatophyta</taxon>
        <taxon>Magnoliopsida</taxon>
        <taxon>Liliopsida</taxon>
        <taxon>Arecaceae</taxon>
        <taxon>Arecoideae</taxon>
        <taxon>Cocoseae</taxon>
        <taxon>Elaeidinae</taxon>
        <taxon>Elaeis</taxon>
    </lineage>
</organism>
<dbReference type="SMART" id="SM00108">
    <property type="entry name" value="B_lectin"/>
    <property type="match status" value="1"/>
</dbReference>
<evidence type="ECO:0000256" key="6">
    <source>
        <dbReference type="ARBA" id="ARBA00022729"/>
    </source>
</evidence>
<dbReference type="InterPro" id="IPR008271">
    <property type="entry name" value="Ser/Thr_kinase_AS"/>
</dbReference>
<evidence type="ECO:0000256" key="21">
    <source>
        <dbReference type="SAM" id="SignalP"/>
    </source>
</evidence>
<dbReference type="Gene3D" id="2.90.10.30">
    <property type="match status" value="1"/>
</dbReference>
<evidence type="ECO:0000259" key="22">
    <source>
        <dbReference type="PROSITE" id="PS50011"/>
    </source>
</evidence>
<keyword evidence="7" id="KW-0430">Lectin</keyword>
<dbReference type="OrthoDB" id="1930390at2759"/>
<feature type="signal peptide" evidence="21">
    <location>
        <begin position="1"/>
        <end position="33"/>
    </location>
</feature>
<dbReference type="InterPro" id="IPR024171">
    <property type="entry name" value="SRK-like_kinase"/>
</dbReference>
<dbReference type="PIRSF" id="PIRSF000641">
    <property type="entry name" value="SRK"/>
    <property type="match status" value="1"/>
</dbReference>
<keyword evidence="12 20" id="KW-0472">Membrane</keyword>
<dbReference type="Pfam" id="PF01453">
    <property type="entry name" value="B_lectin"/>
    <property type="match status" value="1"/>
</dbReference>
<dbReference type="RefSeq" id="XP_010924062.1">
    <property type="nucleotide sequence ID" value="XM_010925760.3"/>
</dbReference>
<feature type="domain" description="Protein kinase" evidence="22">
    <location>
        <begin position="519"/>
        <end position="794"/>
    </location>
</feature>
<dbReference type="SUPFAM" id="SSF56112">
    <property type="entry name" value="Protein kinase-like (PK-like)"/>
    <property type="match status" value="1"/>
</dbReference>
<evidence type="ECO:0000256" key="17">
    <source>
        <dbReference type="ARBA" id="ARBA00048679"/>
    </source>
</evidence>
<dbReference type="InterPro" id="IPR000719">
    <property type="entry name" value="Prot_kinase_dom"/>
</dbReference>
<dbReference type="InParanoid" id="A0A6I9RJ50"/>
<evidence type="ECO:0000256" key="5">
    <source>
        <dbReference type="ARBA" id="ARBA00022692"/>
    </source>
</evidence>
<comment type="catalytic activity">
    <reaction evidence="16 18">
        <text>L-threonyl-[protein] + ATP = O-phospho-L-threonyl-[protein] + ADP + H(+)</text>
        <dbReference type="Rhea" id="RHEA:46608"/>
        <dbReference type="Rhea" id="RHEA-COMP:11060"/>
        <dbReference type="Rhea" id="RHEA-COMP:11605"/>
        <dbReference type="ChEBI" id="CHEBI:15378"/>
        <dbReference type="ChEBI" id="CHEBI:30013"/>
        <dbReference type="ChEBI" id="CHEBI:30616"/>
        <dbReference type="ChEBI" id="CHEBI:61977"/>
        <dbReference type="ChEBI" id="CHEBI:456216"/>
        <dbReference type="EC" id="2.7.11.1"/>
    </reaction>
</comment>
<dbReference type="EC" id="2.7.11.1" evidence="18"/>
<evidence type="ECO:0000256" key="13">
    <source>
        <dbReference type="ARBA" id="ARBA00023157"/>
    </source>
</evidence>
<keyword evidence="3" id="KW-0245">EGF-like domain</keyword>
<keyword evidence="13" id="KW-1015">Disulfide bond</keyword>
<dbReference type="CDD" id="cd14066">
    <property type="entry name" value="STKc_IRAK"/>
    <property type="match status" value="1"/>
</dbReference>
<feature type="domain" description="Bulb-type lectin" evidence="23">
    <location>
        <begin position="30"/>
        <end position="158"/>
    </location>
</feature>
<evidence type="ECO:0000256" key="4">
    <source>
        <dbReference type="ARBA" id="ARBA00022679"/>
    </source>
</evidence>
<dbReference type="Gene3D" id="1.10.510.10">
    <property type="entry name" value="Transferase(Phosphotransferase) domain 1"/>
    <property type="match status" value="1"/>
</dbReference>
<dbReference type="KEGG" id="egu:105046973"/>
<name>A0A6I9RJ50_ELAGV</name>